<proteinExistence type="predicted"/>
<dbReference type="AlphaFoldDB" id="A0A1H9UX91"/>
<protein>
    <submittedName>
        <fullName evidence="1">Tetraprenyl-beta-curcumene synthase</fullName>
    </submittedName>
</protein>
<accession>A0A1H9UX91</accession>
<organism evidence="1 2">
    <name type="scientific">Salisediminibacterium halotolerans</name>
    <dbReference type="NCBI Taxonomy" id="517425"/>
    <lineage>
        <taxon>Bacteria</taxon>
        <taxon>Bacillati</taxon>
        <taxon>Bacillota</taxon>
        <taxon>Bacilli</taxon>
        <taxon>Bacillales</taxon>
        <taxon>Bacillaceae</taxon>
        <taxon>Salisediminibacterium</taxon>
    </lineage>
</organism>
<name>A0A1H9UX91_9BACI</name>
<comment type="caution">
    <text evidence="1">The sequence shown here is derived from an EMBL/GenBank/DDBJ whole genome shotgun (WGS) entry which is preliminary data.</text>
</comment>
<evidence type="ECO:0000313" key="1">
    <source>
        <dbReference type="EMBL" id="SES13948.1"/>
    </source>
</evidence>
<evidence type="ECO:0000313" key="2">
    <source>
        <dbReference type="Proteomes" id="UP000199318"/>
    </source>
</evidence>
<dbReference type="Pfam" id="PF10776">
    <property type="entry name" value="DUF2600"/>
    <property type="match status" value="1"/>
</dbReference>
<keyword evidence="2" id="KW-1185">Reference proteome</keyword>
<sequence>MNIPLNSPVMMYRIYKRVLPAVHRELAVWRNRAENIPDPELRSQALASIADKTFHCEGGAIYALLAGEKFSDAVSFIVSYQTISDYLDNLCDRSTSLNPLDFTALHEALTDALQPGVPVKRYYRFRAEQDDGGYLEALVKNCQEKAGSFPFYRQAKPYTLKLASLYGDLQIHKHVAEEERVKRLTSWHKAHPKESAELSWYEFSAAAGSTLGIFCLVSYAAGSAGFTALDASRIYERYFPWMQGLHIMLDYFIDQDEDERGGDLNFCFYYPDEAALIHGLTRFYHRAVSQLQALPDAGFHRRVAGGLLAIYLADPKVKENGRLKRRRRRILTSGGKASVFFYLNGWVYRRLSKT</sequence>
<dbReference type="EMBL" id="FOGV01000016">
    <property type="protein sequence ID" value="SES13948.1"/>
    <property type="molecule type" value="Genomic_DNA"/>
</dbReference>
<dbReference type="STRING" id="1464123.SAMN05444126_11645"/>
<dbReference type="RefSeq" id="WP_416229788.1">
    <property type="nucleotide sequence ID" value="NZ_FOGV01000016.1"/>
</dbReference>
<gene>
    <name evidence="1" type="ORF">SAMN05444126_11645</name>
</gene>
<dbReference type="InterPro" id="IPR019712">
    <property type="entry name" value="YtpB-like"/>
</dbReference>
<dbReference type="Proteomes" id="UP000199318">
    <property type="component" value="Unassembled WGS sequence"/>
</dbReference>
<reference evidence="2" key="1">
    <citation type="submission" date="2016-10" db="EMBL/GenBank/DDBJ databases">
        <authorList>
            <person name="de Groot N.N."/>
        </authorList>
    </citation>
    <scope>NUCLEOTIDE SEQUENCE [LARGE SCALE GENOMIC DNA]</scope>
    <source>
        <strain evidence="2">10nlg</strain>
    </source>
</reference>